<dbReference type="GO" id="GO:0016787">
    <property type="term" value="F:hydrolase activity"/>
    <property type="evidence" value="ECO:0007669"/>
    <property type="project" value="UniProtKB-KW"/>
</dbReference>
<dbReference type="InterPro" id="IPR019819">
    <property type="entry name" value="Carboxylesterase_B_CS"/>
</dbReference>
<evidence type="ECO:0000313" key="5">
    <source>
        <dbReference type="EMBL" id="QBZ62871.1"/>
    </source>
</evidence>
<dbReference type="Gene3D" id="3.40.50.1820">
    <property type="entry name" value="alpha/beta hydrolase"/>
    <property type="match status" value="1"/>
</dbReference>
<evidence type="ECO:0000256" key="1">
    <source>
        <dbReference type="ARBA" id="ARBA00005964"/>
    </source>
</evidence>
<dbReference type="AlphaFoldDB" id="A0A4P7NL54"/>
<evidence type="ECO:0000256" key="2">
    <source>
        <dbReference type="ARBA" id="ARBA00022801"/>
    </source>
</evidence>
<dbReference type="Pfam" id="PF00135">
    <property type="entry name" value="COesterase"/>
    <property type="match status" value="1"/>
</dbReference>
<name>A0A4P7NL54_PYROR</name>
<dbReference type="InterPro" id="IPR019826">
    <property type="entry name" value="Carboxylesterase_B_AS"/>
</dbReference>
<dbReference type="Proteomes" id="UP000294847">
    <property type="component" value="Chromosome 5"/>
</dbReference>
<dbReference type="InterPro" id="IPR029058">
    <property type="entry name" value="AB_hydrolase_fold"/>
</dbReference>
<feature type="chain" id="PRO_5020898178" description="Carboxylic ester hydrolase" evidence="3">
    <location>
        <begin position="21"/>
        <end position="607"/>
    </location>
</feature>
<dbReference type="EC" id="3.1.1.-" evidence="3"/>
<evidence type="ECO:0000259" key="4">
    <source>
        <dbReference type="Pfam" id="PF00135"/>
    </source>
</evidence>
<dbReference type="InterPro" id="IPR002018">
    <property type="entry name" value="CarbesteraseB"/>
</dbReference>
<gene>
    <name evidence="5" type="ORF">PoMZ_11758</name>
</gene>
<dbReference type="EMBL" id="CP034208">
    <property type="protein sequence ID" value="QBZ62871.1"/>
    <property type="molecule type" value="Genomic_DNA"/>
</dbReference>
<dbReference type="PROSITE" id="PS00941">
    <property type="entry name" value="CARBOXYLESTERASE_B_2"/>
    <property type="match status" value="1"/>
</dbReference>
<feature type="domain" description="Carboxylesterase type B" evidence="4">
    <location>
        <begin position="45"/>
        <end position="551"/>
    </location>
</feature>
<sequence>MATRAFLAAVCLALFTVSDAQEAHGCGATLPLTVDLGYALYRGVEDTSNGLKVWKGIQFAAPPTGKLRWQAPRVPETNRTAVRSAAEFGPVCPMQFPAPSPPYFALGNEDCLYLNVYAPSKTAGAANGKTRGPAAENAALPVYVFIHGGGYGLGDGRMPMEALMAANGNSFIAVTIQYRIGAFGFAASPEIKAKGVLNAGLLDQEFALKWVQRHIQKFGGDPRRVTIGGQSAGGGSVMLLAVARDGALREQLFTNLIPVSPYLPTQPRFDDKVIVERYKAFAKLAGCPVHGPASFDCLVAADTLTLQYASSNLTVGSLVPYLNWANIPVTDGEYLTAPASQLLLRKKLNGRRLLAGNNANEGYLFVPRDINTEDRLRAYIKRYFVNLSENQVTAVLEAYPSVSGPDDPNSPRFETDGFGPATAVNVSQAGTGHQQRAYNIYAEATFVCPAYWLADAFSSGSGRESYRYQFSTPCATHGRDNAAVYGPDHPSHSPEFRLAFRRIFGNFILKGNPSIATSVASGASSSSPDAFNNAIKWPRWNVGYQPMLNLNQTGGAPYSAEVYGATVTEFTGPTLRNAFKLVDAYSWEGGRGKRCKFWQTLNPVIPQ</sequence>
<organism evidence="5 6">
    <name type="scientific">Pyricularia oryzae</name>
    <name type="common">Rice blast fungus</name>
    <name type="synonym">Magnaporthe oryzae</name>
    <dbReference type="NCBI Taxonomy" id="318829"/>
    <lineage>
        <taxon>Eukaryota</taxon>
        <taxon>Fungi</taxon>
        <taxon>Dikarya</taxon>
        <taxon>Ascomycota</taxon>
        <taxon>Pezizomycotina</taxon>
        <taxon>Sordariomycetes</taxon>
        <taxon>Sordariomycetidae</taxon>
        <taxon>Magnaporthales</taxon>
        <taxon>Pyriculariaceae</taxon>
        <taxon>Pyricularia</taxon>
    </lineage>
</organism>
<dbReference type="SUPFAM" id="SSF53474">
    <property type="entry name" value="alpha/beta-Hydrolases"/>
    <property type="match status" value="1"/>
</dbReference>
<protein>
    <recommendedName>
        <fullName evidence="3">Carboxylic ester hydrolase</fullName>
        <ecNumber evidence="3">3.1.1.-</ecNumber>
    </recommendedName>
</protein>
<dbReference type="InterPro" id="IPR050309">
    <property type="entry name" value="Type-B_Carboxylest/Lipase"/>
</dbReference>
<keyword evidence="3" id="KW-0732">Signal</keyword>
<accession>A0A4P7NL54</accession>
<evidence type="ECO:0000313" key="6">
    <source>
        <dbReference type="Proteomes" id="UP000294847"/>
    </source>
</evidence>
<keyword evidence="2 3" id="KW-0378">Hydrolase</keyword>
<feature type="signal peptide" evidence="3">
    <location>
        <begin position="1"/>
        <end position="20"/>
    </location>
</feature>
<dbReference type="PROSITE" id="PS00122">
    <property type="entry name" value="CARBOXYLESTERASE_B_1"/>
    <property type="match status" value="1"/>
</dbReference>
<evidence type="ECO:0000256" key="3">
    <source>
        <dbReference type="RuleBase" id="RU361235"/>
    </source>
</evidence>
<proteinExistence type="inferred from homology"/>
<dbReference type="PANTHER" id="PTHR11559">
    <property type="entry name" value="CARBOXYLESTERASE"/>
    <property type="match status" value="1"/>
</dbReference>
<reference evidence="5 6" key="1">
    <citation type="journal article" date="2019" name="Mol. Biol. Evol.">
        <title>Blast fungal genomes show frequent chromosomal changes, gene gains and losses, and effector gene turnover.</title>
        <authorList>
            <person name="Gomez Luciano L.B."/>
            <person name="Jason Tsai I."/>
            <person name="Chuma I."/>
            <person name="Tosa Y."/>
            <person name="Chen Y.H."/>
            <person name="Li J.Y."/>
            <person name="Li M.Y."/>
            <person name="Jade Lu M.Y."/>
            <person name="Nakayashiki H."/>
            <person name="Li W.H."/>
        </authorList>
    </citation>
    <scope>NUCLEOTIDE SEQUENCE [LARGE SCALE GENOMIC DNA]</scope>
    <source>
        <strain evidence="5">MZ5-1-6</strain>
    </source>
</reference>
<comment type="similarity">
    <text evidence="1 3">Belongs to the type-B carboxylesterase/lipase family.</text>
</comment>